<proteinExistence type="predicted"/>
<dbReference type="InterPro" id="IPR000772">
    <property type="entry name" value="Ricin_B_lectin"/>
</dbReference>
<evidence type="ECO:0000256" key="6">
    <source>
        <dbReference type="ARBA" id="ARBA00030116"/>
    </source>
</evidence>
<comment type="subcellular location">
    <subcellularLocation>
        <location evidence="1">Peroxisome</location>
    </subcellularLocation>
</comment>
<feature type="region of interest" description="Disordered" evidence="8">
    <location>
        <begin position="762"/>
        <end position="786"/>
    </location>
</feature>
<dbReference type="EMBL" id="CAJOAY010002097">
    <property type="protein sequence ID" value="CAF3920414.1"/>
    <property type="molecule type" value="Genomic_DNA"/>
</dbReference>
<keyword evidence="4" id="KW-0576">Peroxisome</keyword>
<dbReference type="GO" id="GO:0010468">
    <property type="term" value="P:regulation of gene expression"/>
    <property type="evidence" value="ECO:0007669"/>
    <property type="project" value="InterPro"/>
</dbReference>
<evidence type="ECO:0000313" key="11">
    <source>
        <dbReference type="Proteomes" id="UP000663881"/>
    </source>
</evidence>
<sequence>MSIRKRQKRIENKIIITQFEQFHDELILKCFDYLDFNCLYDIFYNLNQRFRRLIESKRKIQINFNSIPSNNFLRFCFQINQYIKRDENYSLSILTDNKCRLNLILEDDLFKEISLKLKSLSLSNIDAETINSLIFNKTLKLYKRLERLNLFKKISEKHEGSNDIECKSLCNNLLSSKMKSLKYLRLNFEPYWCGCESGWNARPHYFDLLVKNASLSNLETLIIGNINDETTTKISFKTLHEKSLPCLTKLKNLMINAIHFHENKYSRQNQIYIPPLDLKFIKIWLDLDKYKPDDAKIIRKFIRDFFINNNSSDNTTIKLPIDSISTENNDNDTPNEATSNSDLSSDPQVPPKVSSPLIKTIGQKTNDTPTPNSNVIDNAPTPNSDDIANPQKSNRNAIFIRNLPLNMAENQLFDAVYSVFSTVGQIKMDDETKKLSIYLLKRKTDMSLNGNAIVMYENEEAVTEAIRTYNETRVPILKNAKVCVAEPKEKATGRLSRSSLSPSTFPRIMWPSGKPSLQPDGKVSLFWDIENVSIPAKYDAFTIVLKLQQRLLEERSLKKGSFTVYYGNNGLLERHQRGVDDAHVDIKLVPSLKSGAADQKIFLDLQKFKEEHPTPATIILLTGDIDFIKFINDLRFRHQHYIILIHNKHARKSLVQTANEAYLWDAILNECGNMTNNTDIRASPPVIAKKQHKVKHSESLGNHNLRRQNRVYTMKLDEKRSSSLVHDSVHTDKTTELSKIEPLMNLRLDESTQVVSNDKLAPLLPDRNTSTDMHRSTITDVSKNKPNKNANKIPLYDGIYKVRNVANGKLLKAVNDDITNYTNVQISSDNESDAQKWRVTRNDDDGSYKLVNVINGKLLGVNGDGTTVQTNIQVFYGTGTNAQNWNIVRCSDNVYKLLNAMSDKALSLDCSATADGISVQIYTENEEYGQQWMFTPV</sequence>
<accession>A0A819IW43</accession>
<keyword evidence="5" id="KW-0469">Meiosis</keyword>
<dbReference type="InterPro" id="IPR012677">
    <property type="entry name" value="Nucleotide-bd_a/b_plait_sf"/>
</dbReference>
<dbReference type="GO" id="GO:0003723">
    <property type="term" value="F:RNA binding"/>
    <property type="evidence" value="ECO:0007669"/>
    <property type="project" value="UniProtKB-UniRule"/>
</dbReference>
<comment type="caution">
    <text evidence="10">The sequence shown here is derived from an EMBL/GenBank/DDBJ whole genome shotgun (WGS) entry which is preliminary data.</text>
</comment>
<feature type="compositionally biased region" description="Polar residues" evidence="8">
    <location>
        <begin position="362"/>
        <end position="390"/>
    </location>
</feature>
<evidence type="ECO:0000256" key="7">
    <source>
        <dbReference type="PROSITE-ProRule" id="PRU00176"/>
    </source>
</evidence>
<dbReference type="Pfam" id="PF01936">
    <property type="entry name" value="NYN"/>
    <property type="match status" value="1"/>
</dbReference>
<dbReference type="InterPro" id="IPR000504">
    <property type="entry name" value="RRM_dom"/>
</dbReference>
<dbReference type="InterPro" id="IPR024768">
    <property type="entry name" value="Marf1"/>
</dbReference>
<dbReference type="Gene3D" id="3.40.50.1010">
    <property type="entry name" value="5'-nuclease"/>
    <property type="match status" value="1"/>
</dbReference>
<dbReference type="Gene3D" id="3.30.70.330">
    <property type="match status" value="1"/>
</dbReference>
<dbReference type="PANTHER" id="PTHR14379:SF3">
    <property type="entry name" value="MEIOSIS REGULATOR AND MRNA STABILITY FACTOR 1"/>
    <property type="match status" value="1"/>
</dbReference>
<dbReference type="Pfam" id="PF14200">
    <property type="entry name" value="RicinB_lectin_2"/>
    <property type="match status" value="2"/>
</dbReference>
<evidence type="ECO:0000256" key="8">
    <source>
        <dbReference type="SAM" id="MobiDB-lite"/>
    </source>
</evidence>
<dbReference type="Gene3D" id="2.80.10.50">
    <property type="match status" value="3"/>
</dbReference>
<feature type="domain" description="RRM" evidence="9">
    <location>
        <begin position="396"/>
        <end position="489"/>
    </location>
</feature>
<dbReference type="GO" id="GO:0005777">
    <property type="term" value="C:peroxisome"/>
    <property type="evidence" value="ECO:0007669"/>
    <property type="project" value="UniProtKB-SubCell"/>
</dbReference>
<keyword evidence="3" id="KW-0896">Oogenesis</keyword>
<evidence type="ECO:0000259" key="9">
    <source>
        <dbReference type="PROSITE" id="PS50102"/>
    </source>
</evidence>
<protein>
    <recommendedName>
        <fullName evidence="2">Meiosis regulator and mRNA stability factor 1</fullName>
    </recommendedName>
    <alternativeName>
        <fullName evidence="6">Limkain-b1</fullName>
    </alternativeName>
</protein>
<reference evidence="10" key="1">
    <citation type="submission" date="2021-02" db="EMBL/GenBank/DDBJ databases">
        <authorList>
            <person name="Nowell W R."/>
        </authorList>
    </citation>
    <scope>NUCLEOTIDE SEQUENCE</scope>
</reference>
<evidence type="ECO:0000313" key="10">
    <source>
        <dbReference type="EMBL" id="CAF3920414.1"/>
    </source>
</evidence>
<dbReference type="CDD" id="cd10910">
    <property type="entry name" value="PIN_limkain_b1_N_like"/>
    <property type="match status" value="1"/>
</dbReference>
<dbReference type="PROSITE" id="PS50102">
    <property type="entry name" value="RRM"/>
    <property type="match status" value="1"/>
</dbReference>
<evidence type="ECO:0000256" key="4">
    <source>
        <dbReference type="ARBA" id="ARBA00023140"/>
    </source>
</evidence>
<evidence type="ECO:0000256" key="3">
    <source>
        <dbReference type="ARBA" id="ARBA00022943"/>
    </source>
</evidence>
<gene>
    <name evidence="10" type="ORF">OKA104_LOCUS25237</name>
</gene>
<dbReference type="GO" id="GO:0048477">
    <property type="term" value="P:oogenesis"/>
    <property type="evidence" value="ECO:0007669"/>
    <property type="project" value="UniProtKB-KW"/>
</dbReference>
<dbReference type="PANTHER" id="PTHR14379">
    <property type="entry name" value="LIMKAIN B LKAP"/>
    <property type="match status" value="1"/>
</dbReference>
<organism evidence="10 11">
    <name type="scientific">Adineta steineri</name>
    <dbReference type="NCBI Taxonomy" id="433720"/>
    <lineage>
        <taxon>Eukaryota</taxon>
        <taxon>Metazoa</taxon>
        <taxon>Spiralia</taxon>
        <taxon>Gnathifera</taxon>
        <taxon>Rotifera</taxon>
        <taxon>Eurotatoria</taxon>
        <taxon>Bdelloidea</taxon>
        <taxon>Adinetida</taxon>
        <taxon>Adinetidae</taxon>
        <taxon>Adineta</taxon>
    </lineage>
</organism>
<dbReference type="InterPro" id="IPR021139">
    <property type="entry name" value="NYN"/>
</dbReference>
<feature type="compositionally biased region" description="Polar residues" evidence="8">
    <location>
        <begin position="323"/>
        <end position="347"/>
    </location>
</feature>
<dbReference type="SUPFAM" id="SSF54928">
    <property type="entry name" value="RNA-binding domain, RBD"/>
    <property type="match status" value="1"/>
</dbReference>
<dbReference type="GO" id="GO:0051321">
    <property type="term" value="P:meiotic cell cycle"/>
    <property type="evidence" value="ECO:0007669"/>
    <property type="project" value="UniProtKB-KW"/>
</dbReference>
<dbReference type="InterPro" id="IPR035992">
    <property type="entry name" value="Ricin_B-like_lectins"/>
</dbReference>
<dbReference type="CDD" id="cd00161">
    <property type="entry name" value="beta-trefoil_Ricin-like"/>
    <property type="match status" value="1"/>
</dbReference>
<feature type="region of interest" description="Disordered" evidence="8">
    <location>
        <begin position="323"/>
        <end position="390"/>
    </location>
</feature>
<dbReference type="Proteomes" id="UP000663881">
    <property type="component" value="Unassembled WGS sequence"/>
</dbReference>
<evidence type="ECO:0000256" key="5">
    <source>
        <dbReference type="ARBA" id="ARBA00023254"/>
    </source>
</evidence>
<dbReference type="GO" id="GO:1905762">
    <property type="term" value="F:CCR4-NOT complex binding"/>
    <property type="evidence" value="ECO:0007669"/>
    <property type="project" value="TreeGrafter"/>
</dbReference>
<keyword evidence="3" id="KW-0221">Differentiation</keyword>
<dbReference type="SUPFAM" id="SSF50370">
    <property type="entry name" value="Ricin B-like lectins"/>
    <property type="match status" value="1"/>
</dbReference>
<name>A0A819IW43_9BILA</name>
<evidence type="ECO:0000256" key="1">
    <source>
        <dbReference type="ARBA" id="ARBA00004275"/>
    </source>
</evidence>
<dbReference type="GO" id="GO:0004540">
    <property type="term" value="F:RNA nuclease activity"/>
    <property type="evidence" value="ECO:0007669"/>
    <property type="project" value="InterPro"/>
</dbReference>
<evidence type="ECO:0000256" key="2">
    <source>
        <dbReference type="ARBA" id="ARBA00022152"/>
    </source>
</evidence>
<dbReference type="PROSITE" id="PS50231">
    <property type="entry name" value="RICIN_B_LECTIN"/>
    <property type="match status" value="1"/>
</dbReference>
<dbReference type="InterPro" id="IPR035979">
    <property type="entry name" value="RBD_domain_sf"/>
</dbReference>
<dbReference type="AlphaFoldDB" id="A0A819IW43"/>
<keyword evidence="7" id="KW-0694">RNA-binding</keyword>